<name>A0A0M6YDV7_9RHOB</name>
<dbReference type="InterPro" id="IPR025996">
    <property type="entry name" value="MT1864/Rv1816-like_C"/>
</dbReference>
<dbReference type="AlphaFoldDB" id="A0A0M6YDV7"/>
<dbReference type="Pfam" id="PF00440">
    <property type="entry name" value="TetR_N"/>
    <property type="match status" value="1"/>
</dbReference>
<dbReference type="InterPro" id="IPR009057">
    <property type="entry name" value="Homeodomain-like_sf"/>
</dbReference>
<dbReference type="SUPFAM" id="SSF48498">
    <property type="entry name" value="Tetracyclin repressor-like, C-terminal domain"/>
    <property type="match status" value="1"/>
</dbReference>
<dbReference type="PRINTS" id="PR00455">
    <property type="entry name" value="HTHTETR"/>
</dbReference>
<protein>
    <submittedName>
        <fullName evidence="6">Transcriptional regulator BetI</fullName>
    </submittedName>
</protein>
<feature type="domain" description="HTH tetR-type" evidence="5">
    <location>
        <begin position="45"/>
        <end position="105"/>
    </location>
</feature>
<evidence type="ECO:0000259" key="5">
    <source>
        <dbReference type="PROSITE" id="PS50977"/>
    </source>
</evidence>
<dbReference type="Gene3D" id="1.10.357.10">
    <property type="entry name" value="Tetracycline Repressor, domain 2"/>
    <property type="match status" value="1"/>
</dbReference>
<dbReference type="Pfam" id="PF13305">
    <property type="entry name" value="TetR_C_33"/>
    <property type="match status" value="1"/>
</dbReference>
<evidence type="ECO:0000256" key="2">
    <source>
        <dbReference type="ARBA" id="ARBA00023125"/>
    </source>
</evidence>
<evidence type="ECO:0000313" key="7">
    <source>
        <dbReference type="Proteomes" id="UP000049222"/>
    </source>
</evidence>
<dbReference type="PROSITE" id="PS50977">
    <property type="entry name" value="HTH_TETR_2"/>
    <property type="match status" value="1"/>
</dbReference>
<organism evidence="6 7">
    <name type="scientific">Jannaschia donghaensis</name>
    <dbReference type="NCBI Taxonomy" id="420998"/>
    <lineage>
        <taxon>Bacteria</taxon>
        <taxon>Pseudomonadati</taxon>
        <taxon>Pseudomonadota</taxon>
        <taxon>Alphaproteobacteria</taxon>
        <taxon>Rhodobacterales</taxon>
        <taxon>Roseobacteraceae</taxon>
        <taxon>Jannaschia</taxon>
    </lineage>
</organism>
<dbReference type="PANTHER" id="PTHR30055">
    <property type="entry name" value="HTH-TYPE TRANSCRIPTIONAL REGULATOR RUTR"/>
    <property type="match status" value="1"/>
</dbReference>
<keyword evidence="3" id="KW-0804">Transcription</keyword>
<gene>
    <name evidence="6" type="ORF">JDO7802_00534</name>
</gene>
<proteinExistence type="predicted"/>
<feature type="DNA-binding region" description="H-T-H motif" evidence="4">
    <location>
        <begin position="68"/>
        <end position="87"/>
    </location>
</feature>
<dbReference type="EMBL" id="CXSU01000005">
    <property type="protein sequence ID" value="CTQ48532.1"/>
    <property type="molecule type" value="Genomic_DNA"/>
</dbReference>
<keyword evidence="7" id="KW-1185">Reference proteome</keyword>
<accession>A0A0M6YDV7</accession>
<reference evidence="6 7" key="1">
    <citation type="submission" date="2015-07" db="EMBL/GenBank/DDBJ databases">
        <authorList>
            <person name="Noorani M."/>
        </authorList>
    </citation>
    <scope>NUCLEOTIDE SEQUENCE [LARGE SCALE GENOMIC DNA]</scope>
    <source>
        <strain evidence="6 7">CECT 7802</strain>
    </source>
</reference>
<evidence type="ECO:0000256" key="4">
    <source>
        <dbReference type="PROSITE-ProRule" id="PRU00335"/>
    </source>
</evidence>
<dbReference type="InterPro" id="IPR050109">
    <property type="entry name" value="HTH-type_TetR-like_transc_reg"/>
</dbReference>
<dbReference type="SUPFAM" id="SSF46689">
    <property type="entry name" value="Homeodomain-like"/>
    <property type="match status" value="1"/>
</dbReference>
<keyword evidence="2 4" id="KW-0238">DNA-binding</keyword>
<evidence type="ECO:0000313" key="6">
    <source>
        <dbReference type="EMBL" id="CTQ48532.1"/>
    </source>
</evidence>
<dbReference type="InterPro" id="IPR036271">
    <property type="entry name" value="Tet_transcr_reg_TetR-rel_C_sf"/>
</dbReference>
<evidence type="ECO:0000256" key="1">
    <source>
        <dbReference type="ARBA" id="ARBA00023015"/>
    </source>
</evidence>
<dbReference type="STRING" id="420998.JDO7802_00534"/>
<dbReference type="PANTHER" id="PTHR30055:SF220">
    <property type="entry name" value="TETR-FAMILY REGULATORY PROTEIN"/>
    <property type="match status" value="1"/>
</dbReference>
<dbReference type="Proteomes" id="UP000049222">
    <property type="component" value="Unassembled WGS sequence"/>
</dbReference>
<dbReference type="InterPro" id="IPR001647">
    <property type="entry name" value="HTH_TetR"/>
</dbReference>
<sequence length="234" mass="25343">MHLDAVKLVLLTYVTNTNFGNENLDARPEVLDNGMTFKKKNYHHGDLRGQLLEAVRALIEESGLDGFSIAEACRRAGVSTAAPYKHFTDRHDIIRGVVLLAMERLRLAMRAAADAHAPDAPARVAAIGQAYVDFARAEPGMFGAMFGLAETHGGDDAEMTACGDATFGIVVEVVADRLNRSVDDADAKARAYALWCFVHGHSFLVLDAKMPPDGAHPAEDVLLRMIGDAMLTPR</sequence>
<evidence type="ECO:0000256" key="3">
    <source>
        <dbReference type="ARBA" id="ARBA00023163"/>
    </source>
</evidence>
<dbReference type="GO" id="GO:0000976">
    <property type="term" value="F:transcription cis-regulatory region binding"/>
    <property type="evidence" value="ECO:0007669"/>
    <property type="project" value="TreeGrafter"/>
</dbReference>
<keyword evidence="1" id="KW-0805">Transcription regulation</keyword>
<dbReference type="GO" id="GO:0003700">
    <property type="term" value="F:DNA-binding transcription factor activity"/>
    <property type="evidence" value="ECO:0007669"/>
    <property type="project" value="TreeGrafter"/>
</dbReference>